<accession>A0ABP1RK47</accession>
<dbReference type="Proteomes" id="UP001642540">
    <property type="component" value="Unassembled WGS sequence"/>
</dbReference>
<proteinExistence type="predicted"/>
<dbReference type="EMBL" id="CAXLJM020000076">
    <property type="protein sequence ID" value="CAL8129370.1"/>
    <property type="molecule type" value="Genomic_DNA"/>
</dbReference>
<comment type="caution">
    <text evidence="1">The sequence shown here is derived from an EMBL/GenBank/DDBJ whole genome shotgun (WGS) entry which is preliminary data.</text>
</comment>
<reference evidence="1 2" key="1">
    <citation type="submission" date="2024-08" db="EMBL/GenBank/DDBJ databases">
        <authorList>
            <person name="Cucini C."/>
            <person name="Frati F."/>
        </authorList>
    </citation>
    <scope>NUCLEOTIDE SEQUENCE [LARGE SCALE GENOMIC DNA]</scope>
</reference>
<sequence>MPVVETDCNPTPPEHEVKLEESKEEVSPAVIHNQVVHMEPMEIEVESNETMIVLLENISEQPNHAYEHGENNLGSPVLEMSKVAIPDTNERLVFQNPLEGEPDFVEGVELSNIYAWVARQNLLQNYSITWFLKLAFRNGLRLRHRTREWLMTGTAPAKSDPELSQGRNEGVSIKLRKSACSTWYLMLTDVSRWSFCYGLCAKSELTLCSHPYQFLVCLAQCIFVIRFLYALPLVSNEKIYADSELTSSSQFRIQLSLASAICSYMHFTHVLPFLSNAEKEADKENEYVECIHYLTRSRQDDDMSDEETLGSDEYNTTKSKLPKDFQRDFKFSYEDHHDSVLAMGKQYTAKEISRRVPYYLLKRGVYAILLSDDPENYLQLWFRYKNLGRNFSDRFQIANYFTIILAKFSPITRKFEHLFFLYKSNRFLEHHFHWLYLGNASLVAQLDTDGGLQKHIDMTLASAFETKAGTWLVIPINMLLSDFNELLENITGATKGFTPNTMNAIFFPMDTFLEQGNPIYGEAINHPLIFFVSATWILAGIVLSNAYRGDNICELTAPISPTKPTTFEQLVNKNFVIITHSDGEAISGIISGFLKGSDFFMKLLGRNNTNEKHFANMLSTILEDQYEAYSIAKKYYRVLGIVKKFTVDESFKVAKQGTSGFVNMIKNCSLIAFMSLSDEIFQAKMLLENILYSEERHDDIKFVSRSKEDFLVARYGWSISSVTILTTELTRNLAILVESGIRTEWKIVEKFVKNFNATAQFHSKSRIPRALSLKGNVPVIFFVHVALLSLSTITFLLEQDSVLWLCKNKNLKKGFVREA</sequence>
<protein>
    <submittedName>
        <fullName evidence="1">Uncharacterized protein</fullName>
    </submittedName>
</protein>
<evidence type="ECO:0000313" key="2">
    <source>
        <dbReference type="Proteomes" id="UP001642540"/>
    </source>
</evidence>
<keyword evidence="2" id="KW-1185">Reference proteome</keyword>
<gene>
    <name evidence="1" type="ORF">ODALV1_LOCUS23126</name>
</gene>
<organism evidence="1 2">
    <name type="scientific">Orchesella dallaii</name>
    <dbReference type="NCBI Taxonomy" id="48710"/>
    <lineage>
        <taxon>Eukaryota</taxon>
        <taxon>Metazoa</taxon>
        <taxon>Ecdysozoa</taxon>
        <taxon>Arthropoda</taxon>
        <taxon>Hexapoda</taxon>
        <taxon>Collembola</taxon>
        <taxon>Entomobryomorpha</taxon>
        <taxon>Entomobryoidea</taxon>
        <taxon>Orchesellidae</taxon>
        <taxon>Orchesellinae</taxon>
        <taxon>Orchesella</taxon>
    </lineage>
</organism>
<evidence type="ECO:0000313" key="1">
    <source>
        <dbReference type="EMBL" id="CAL8129370.1"/>
    </source>
</evidence>
<name>A0ABP1RK47_9HEXA</name>